<dbReference type="Proteomes" id="UP000786811">
    <property type="component" value="Unassembled WGS sequence"/>
</dbReference>
<reference evidence="2" key="1">
    <citation type="submission" date="2021-04" db="EMBL/GenBank/DDBJ databases">
        <authorList>
            <person name="Chebbi M.A.C M."/>
        </authorList>
    </citation>
    <scope>NUCLEOTIDE SEQUENCE</scope>
</reference>
<organism evidence="2 3">
    <name type="scientific">Cotesia congregata</name>
    <name type="common">Parasitoid wasp</name>
    <name type="synonym">Apanteles congregatus</name>
    <dbReference type="NCBI Taxonomy" id="51543"/>
    <lineage>
        <taxon>Eukaryota</taxon>
        <taxon>Metazoa</taxon>
        <taxon>Ecdysozoa</taxon>
        <taxon>Arthropoda</taxon>
        <taxon>Hexapoda</taxon>
        <taxon>Insecta</taxon>
        <taxon>Pterygota</taxon>
        <taxon>Neoptera</taxon>
        <taxon>Endopterygota</taxon>
        <taxon>Hymenoptera</taxon>
        <taxon>Apocrita</taxon>
        <taxon>Ichneumonoidea</taxon>
        <taxon>Braconidae</taxon>
        <taxon>Microgastrinae</taxon>
        <taxon>Cotesia</taxon>
    </lineage>
</organism>
<keyword evidence="1" id="KW-0732">Signal</keyword>
<dbReference type="EMBL" id="CAJNRD030001122">
    <property type="protein sequence ID" value="CAG5101080.1"/>
    <property type="molecule type" value="Genomic_DNA"/>
</dbReference>
<evidence type="ECO:0000313" key="2">
    <source>
        <dbReference type="EMBL" id="CAG5101080.1"/>
    </source>
</evidence>
<proteinExistence type="predicted"/>
<sequence length="248" mass="28532">MILKLLIVVIYSVISVNTREITMSSREPNEREPMLYGWELQIQLGDELIVCPGVYVAPQIFVTDSLCVKNSDYNKKNKEMYVVKTSINSQNNIEILKVKANDINFAEDQKEVKVAIVHTDPIDSKYKQKYVMLYSSMEEIDTTNCYIPFYDNDSGNITISICEILFFDDRHGSDSNIYCFDRDFLGHEGGNLFCYGKPESNEKYLIGVVSTPINRIDRCSNSDFMMTTISNLVRFKKIFLKNNNSSIH</sequence>
<name>A0A8J2HHF6_COTCN</name>
<feature type="chain" id="PRO_5035292483" description="Peptidase S1 domain-containing protein" evidence="1">
    <location>
        <begin position="19"/>
        <end position="248"/>
    </location>
</feature>
<accession>A0A8J2HHF6</accession>
<dbReference type="SUPFAM" id="SSF50494">
    <property type="entry name" value="Trypsin-like serine proteases"/>
    <property type="match status" value="1"/>
</dbReference>
<evidence type="ECO:0000256" key="1">
    <source>
        <dbReference type="SAM" id="SignalP"/>
    </source>
</evidence>
<dbReference type="AlphaFoldDB" id="A0A8J2HHF6"/>
<feature type="signal peptide" evidence="1">
    <location>
        <begin position="1"/>
        <end position="18"/>
    </location>
</feature>
<evidence type="ECO:0008006" key="4">
    <source>
        <dbReference type="Google" id="ProtNLM"/>
    </source>
</evidence>
<comment type="caution">
    <text evidence="2">The sequence shown here is derived from an EMBL/GenBank/DDBJ whole genome shotgun (WGS) entry which is preliminary data.</text>
</comment>
<keyword evidence="3" id="KW-1185">Reference proteome</keyword>
<evidence type="ECO:0000313" key="3">
    <source>
        <dbReference type="Proteomes" id="UP000786811"/>
    </source>
</evidence>
<protein>
    <recommendedName>
        <fullName evidence="4">Peptidase S1 domain-containing protein</fullName>
    </recommendedName>
</protein>
<dbReference type="InterPro" id="IPR009003">
    <property type="entry name" value="Peptidase_S1_PA"/>
</dbReference>
<gene>
    <name evidence="2" type="ORF">HICCMSTLAB_LOCUS10153</name>
</gene>